<dbReference type="GeneID" id="39580317"/>
<feature type="transmembrane region" description="Helical" evidence="1">
    <location>
        <begin position="20"/>
        <end position="45"/>
    </location>
</feature>
<reference evidence="2 3" key="1">
    <citation type="journal article" date="2018" name="Mol. Ecol.">
        <title>The obligate alkalophilic soda-lake fungus Sodiomyces alkalinus has shifted to a protein diet.</title>
        <authorList>
            <person name="Grum-Grzhimaylo A.A."/>
            <person name="Falkoski D.L."/>
            <person name="van den Heuvel J."/>
            <person name="Valero-Jimenez C.A."/>
            <person name="Min B."/>
            <person name="Choi I.G."/>
            <person name="Lipzen A."/>
            <person name="Daum C.G."/>
            <person name="Aanen D.K."/>
            <person name="Tsang A."/>
            <person name="Henrissat B."/>
            <person name="Bilanenko E.N."/>
            <person name="de Vries R.P."/>
            <person name="van Kan J.A.L."/>
            <person name="Grigoriev I.V."/>
            <person name="Debets A.J.M."/>
        </authorList>
    </citation>
    <scope>NUCLEOTIDE SEQUENCE [LARGE SCALE GENOMIC DNA]</scope>
    <source>
        <strain evidence="2 3">F11</strain>
    </source>
</reference>
<keyword evidence="3" id="KW-1185">Reference proteome</keyword>
<dbReference type="EMBL" id="ML119055">
    <property type="protein sequence ID" value="ROT38388.1"/>
    <property type="molecule type" value="Genomic_DNA"/>
</dbReference>
<dbReference type="AlphaFoldDB" id="A0A3N2PV82"/>
<dbReference type="RefSeq" id="XP_028466194.1">
    <property type="nucleotide sequence ID" value="XM_028611839.1"/>
</dbReference>
<name>A0A3N2PV82_SODAK</name>
<gene>
    <name evidence="2" type="ORF">SODALDRAFT_332958</name>
</gene>
<organism evidence="2 3">
    <name type="scientific">Sodiomyces alkalinus (strain CBS 110278 / VKM F-3762 / F11)</name>
    <name type="common">Alkaliphilic filamentous fungus</name>
    <dbReference type="NCBI Taxonomy" id="1314773"/>
    <lineage>
        <taxon>Eukaryota</taxon>
        <taxon>Fungi</taxon>
        <taxon>Dikarya</taxon>
        <taxon>Ascomycota</taxon>
        <taxon>Pezizomycotina</taxon>
        <taxon>Sordariomycetes</taxon>
        <taxon>Hypocreomycetidae</taxon>
        <taxon>Glomerellales</taxon>
        <taxon>Plectosphaerellaceae</taxon>
        <taxon>Sodiomyces</taxon>
    </lineage>
</organism>
<keyword evidence="1" id="KW-0812">Transmembrane</keyword>
<keyword evidence="1" id="KW-1133">Transmembrane helix</keyword>
<keyword evidence="1" id="KW-0472">Membrane</keyword>
<sequence length="79" mass="9028">MGYGWLTDKRRLGNTGWLGSGLITCFFFCYSAPAISHGSTASLELTSRRLTKLKRLVSWLAYFAKLDSLDRRREMYSAK</sequence>
<accession>A0A3N2PV82</accession>
<evidence type="ECO:0000313" key="3">
    <source>
        <dbReference type="Proteomes" id="UP000272025"/>
    </source>
</evidence>
<proteinExistence type="predicted"/>
<dbReference type="Proteomes" id="UP000272025">
    <property type="component" value="Unassembled WGS sequence"/>
</dbReference>
<evidence type="ECO:0000256" key="1">
    <source>
        <dbReference type="SAM" id="Phobius"/>
    </source>
</evidence>
<protein>
    <submittedName>
        <fullName evidence="2">Uncharacterized protein</fullName>
    </submittedName>
</protein>
<evidence type="ECO:0000313" key="2">
    <source>
        <dbReference type="EMBL" id="ROT38388.1"/>
    </source>
</evidence>